<feature type="domain" description="Peptidase S53" evidence="11">
    <location>
        <begin position="244"/>
        <end position="709"/>
    </location>
</feature>
<feature type="active site" description="Charge relay system" evidence="8">
    <location>
        <position position="325"/>
    </location>
</feature>
<dbReference type="GO" id="GO:0006508">
    <property type="term" value="P:proteolysis"/>
    <property type="evidence" value="ECO:0007669"/>
    <property type="project" value="UniProtKB-KW"/>
</dbReference>
<dbReference type="GO" id="GO:0046872">
    <property type="term" value="F:metal ion binding"/>
    <property type="evidence" value="ECO:0007669"/>
    <property type="project" value="UniProtKB-UniRule"/>
</dbReference>
<dbReference type="CDD" id="cd11377">
    <property type="entry name" value="Pro-peptidase_S53"/>
    <property type="match status" value="1"/>
</dbReference>
<sequence length="710" mass="77449">MRLPGILAAAAFAIFGPAAAAAPRPPLQPRLAPRSIPASHTVHERRGPRHTEGWVRRELADSTAVLPVRIGLQQSNLDRGHDLLMDISSPTSPNYGRHLTSDEVVQFFAPKNESVDAVREWLVSAGVPAARISQSVNRQWIQFDATVQEAEDLLFTTFHVYEHAESGVRNIGCREYHVPSDVRGHIDYVTPGIKLLNAVSSSKPLKRAKRGKLRRKRQFEYDIVHTNNIDADPSLTSVGPCSLDVTPTCVRNQYQIPNGTKASPGNELGIFQSLSQHYNQQDLDTYFDNIAPWVPNGSHPELRSINGAEGPTTNQDAAGEEADLDFEVAMPLVWPQKTVLWQTDDEWYQLDQTKSTTKYLGFFNTFFDAIDGSYCNMSAFGEQGRCTRPSCLDPEYPNPNADSGYQLPAMCGAHAPTNVISISYSGVEAGLPASYMRRQCLEVMKLALQGVTVVQSSGDYGVGGRRYDSRAGCLGPNRDVYSPRMMSNCPYVLSVGATVLVDDDGGGGNATKRDARSPYREVAPTMFASGGGFSNVFGTPSWQKRHVGRYLCRANVTQRGYVSPGDGQLHDDDDNDDNDDNDVGNVVGAQPEKVFNRAGRGYPDVAAVGDNYVVHMQGMTTRLAGTSVAVPVWASILTLINEERLAVGKGPVGFVHPVLYDHPEVFTDITTGSNPGCGSEGFPVKKGWDPVTGLGSPIYPKLLELFMSLP</sequence>
<keyword evidence="4 8" id="KW-0378">Hydrolase</keyword>
<comment type="cofactor">
    <cofactor evidence="8">
        <name>Ca(2+)</name>
        <dbReference type="ChEBI" id="CHEBI:29108"/>
    </cofactor>
    <text evidence="8">Binds 1 Ca(2+) ion per subunit.</text>
</comment>
<feature type="region of interest" description="Disordered" evidence="9">
    <location>
        <begin position="23"/>
        <end position="51"/>
    </location>
</feature>
<evidence type="ECO:0000256" key="9">
    <source>
        <dbReference type="SAM" id="MobiDB-lite"/>
    </source>
</evidence>
<comment type="caution">
    <text evidence="12">The sequence shown here is derived from an EMBL/GenBank/DDBJ whole genome shotgun (WGS) entry which is preliminary data.</text>
</comment>
<dbReference type="CDD" id="cd04056">
    <property type="entry name" value="Peptidases_S53"/>
    <property type="match status" value="1"/>
</dbReference>
<dbReference type="EMBL" id="MU838997">
    <property type="protein sequence ID" value="KAK1772164.1"/>
    <property type="molecule type" value="Genomic_DNA"/>
</dbReference>
<dbReference type="PANTHER" id="PTHR14218">
    <property type="entry name" value="PROTEASE S8 TRIPEPTIDYL PEPTIDASE I CLN2"/>
    <property type="match status" value="1"/>
</dbReference>
<dbReference type="Proteomes" id="UP001244011">
    <property type="component" value="Unassembled WGS sequence"/>
</dbReference>
<protein>
    <submittedName>
        <fullName evidence="12">Peptidase S8/S53 domain-containing protein</fullName>
    </submittedName>
</protein>
<reference evidence="12" key="1">
    <citation type="submission" date="2023-06" db="EMBL/GenBank/DDBJ databases">
        <title>Genome-scale phylogeny and comparative genomics of the fungal order Sordariales.</title>
        <authorList>
            <consortium name="Lawrence Berkeley National Laboratory"/>
            <person name="Hensen N."/>
            <person name="Bonometti L."/>
            <person name="Westerberg I."/>
            <person name="Brannstrom I.O."/>
            <person name="Guillou S."/>
            <person name="Cros-Aarteil S."/>
            <person name="Calhoun S."/>
            <person name="Haridas S."/>
            <person name="Kuo A."/>
            <person name="Mondo S."/>
            <person name="Pangilinan J."/>
            <person name="Riley R."/>
            <person name="Labutti K."/>
            <person name="Andreopoulos B."/>
            <person name="Lipzen A."/>
            <person name="Chen C."/>
            <person name="Yanf M."/>
            <person name="Daum C."/>
            <person name="Ng V."/>
            <person name="Clum A."/>
            <person name="Steindorff A."/>
            <person name="Ohm R."/>
            <person name="Martin F."/>
            <person name="Silar P."/>
            <person name="Natvig D."/>
            <person name="Lalanne C."/>
            <person name="Gautier V."/>
            <person name="Ament-Velasquez S.L."/>
            <person name="Kruys A."/>
            <person name="Hutchinson M.I."/>
            <person name="Powell A.J."/>
            <person name="Barry K."/>
            <person name="Miller A.N."/>
            <person name="Grigoriev I.V."/>
            <person name="Debuchy R."/>
            <person name="Gladieux P."/>
            <person name="Thoren M.H."/>
            <person name="Johannesson H."/>
        </authorList>
    </citation>
    <scope>NUCLEOTIDE SEQUENCE</scope>
    <source>
        <strain evidence="12">8032-3</strain>
    </source>
</reference>
<dbReference type="InterPro" id="IPR036852">
    <property type="entry name" value="Peptidase_S8/S53_dom_sf"/>
</dbReference>
<evidence type="ECO:0000256" key="1">
    <source>
        <dbReference type="ARBA" id="ARBA00004239"/>
    </source>
</evidence>
<evidence type="ECO:0000256" key="6">
    <source>
        <dbReference type="ARBA" id="ARBA00022837"/>
    </source>
</evidence>
<feature type="compositionally biased region" description="Acidic residues" evidence="9">
    <location>
        <begin position="571"/>
        <end position="582"/>
    </location>
</feature>
<dbReference type="GeneID" id="85307424"/>
<evidence type="ECO:0000256" key="4">
    <source>
        <dbReference type="ARBA" id="ARBA00022801"/>
    </source>
</evidence>
<evidence type="ECO:0000256" key="2">
    <source>
        <dbReference type="ARBA" id="ARBA00022670"/>
    </source>
</evidence>
<dbReference type="GO" id="GO:0008240">
    <property type="term" value="F:tripeptidyl-peptidase activity"/>
    <property type="evidence" value="ECO:0007669"/>
    <property type="project" value="TreeGrafter"/>
</dbReference>
<feature type="region of interest" description="Disordered" evidence="9">
    <location>
        <begin position="562"/>
        <end position="584"/>
    </location>
</feature>
<dbReference type="PROSITE" id="PS51695">
    <property type="entry name" value="SEDOLISIN"/>
    <property type="match status" value="1"/>
</dbReference>
<dbReference type="SUPFAM" id="SSF54897">
    <property type="entry name" value="Protease propeptides/inhibitors"/>
    <property type="match status" value="1"/>
</dbReference>
<evidence type="ECO:0000256" key="3">
    <source>
        <dbReference type="ARBA" id="ARBA00022723"/>
    </source>
</evidence>
<feature type="signal peptide" evidence="10">
    <location>
        <begin position="1"/>
        <end position="21"/>
    </location>
</feature>
<feature type="chain" id="PRO_5042566665" evidence="10">
    <location>
        <begin position="22"/>
        <end position="710"/>
    </location>
</feature>
<keyword evidence="13" id="KW-1185">Reference proteome</keyword>
<dbReference type="SMART" id="SM00944">
    <property type="entry name" value="Pro-kuma_activ"/>
    <property type="match status" value="1"/>
</dbReference>
<evidence type="ECO:0000313" key="13">
    <source>
        <dbReference type="Proteomes" id="UP001244011"/>
    </source>
</evidence>
<evidence type="ECO:0000256" key="10">
    <source>
        <dbReference type="SAM" id="SignalP"/>
    </source>
</evidence>
<dbReference type="PANTHER" id="PTHR14218:SF19">
    <property type="entry name" value="SERINE PROTEASE AORO, PUTATIVE (AFU_ORTHOLOGUE AFUA_6G10250)-RELATED"/>
    <property type="match status" value="1"/>
</dbReference>
<dbReference type="InterPro" id="IPR050819">
    <property type="entry name" value="Tripeptidyl-peptidase_I"/>
</dbReference>
<keyword evidence="10" id="KW-0732">Signal</keyword>
<dbReference type="Gene3D" id="3.40.50.200">
    <property type="entry name" value="Peptidase S8/S53 domain"/>
    <property type="match status" value="1"/>
</dbReference>
<dbReference type="AlphaFoldDB" id="A0AAJ0C8L4"/>
<feature type="binding site" evidence="8">
    <location>
        <position position="668"/>
    </location>
    <ligand>
        <name>Ca(2+)</name>
        <dbReference type="ChEBI" id="CHEBI:29108"/>
    </ligand>
</feature>
<evidence type="ECO:0000259" key="11">
    <source>
        <dbReference type="PROSITE" id="PS51695"/>
    </source>
</evidence>
<keyword evidence="5 8" id="KW-0720">Serine protease</keyword>
<dbReference type="RefSeq" id="XP_060288377.1">
    <property type="nucleotide sequence ID" value="XM_060424237.1"/>
</dbReference>
<evidence type="ECO:0000256" key="5">
    <source>
        <dbReference type="ARBA" id="ARBA00022825"/>
    </source>
</evidence>
<keyword evidence="6 8" id="KW-0106">Calcium</keyword>
<proteinExistence type="predicted"/>
<keyword evidence="3 8" id="KW-0479">Metal-binding</keyword>
<gene>
    <name evidence="12" type="ORF">QBC33DRAFT_443760</name>
</gene>
<evidence type="ECO:0000313" key="12">
    <source>
        <dbReference type="EMBL" id="KAK1772164.1"/>
    </source>
</evidence>
<feature type="compositionally biased region" description="Basic and acidic residues" evidence="9">
    <location>
        <begin position="41"/>
        <end position="51"/>
    </location>
</feature>
<dbReference type="SUPFAM" id="SSF52743">
    <property type="entry name" value="Subtilisin-like"/>
    <property type="match status" value="1"/>
</dbReference>
<keyword evidence="2 8" id="KW-0645">Protease</keyword>
<dbReference type="Pfam" id="PF09286">
    <property type="entry name" value="Pro-kuma_activ"/>
    <property type="match status" value="1"/>
</dbReference>
<dbReference type="InterPro" id="IPR030400">
    <property type="entry name" value="Sedolisin_dom"/>
</dbReference>
<keyword evidence="7" id="KW-0865">Zymogen</keyword>
<feature type="active site" description="Charge relay system" evidence="8">
    <location>
        <position position="627"/>
    </location>
</feature>
<dbReference type="InterPro" id="IPR015366">
    <property type="entry name" value="S53_propep"/>
</dbReference>
<evidence type="ECO:0000256" key="8">
    <source>
        <dbReference type="PROSITE-ProRule" id="PRU01032"/>
    </source>
</evidence>
<feature type="binding site" evidence="8">
    <location>
        <position position="687"/>
    </location>
    <ligand>
        <name>Ca(2+)</name>
        <dbReference type="ChEBI" id="CHEBI:29108"/>
    </ligand>
</feature>
<accession>A0AAJ0C8L4</accession>
<feature type="binding site" evidence="8">
    <location>
        <position position="689"/>
    </location>
    <ligand>
        <name>Ca(2+)</name>
        <dbReference type="ChEBI" id="CHEBI:29108"/>
    </ligand>
</feature>
<feature type="active site" description="Charge relay system" evidence="8">
    <location>
        <position position="321"/>
    </location>
</feature>
<evidence type="ECO:0000256" key="7">
    <source>
        <dbReference type="ARBA" id="ARBA00023145"/>
    </source>
</evidence>
<dbReference type="GO" id="GO:0004252">
    <property type="term" value="F:serine-type endopeptidase activity"/>
    <property type="evidence" value="ECO:0007669"/>
    <property type="project" value="UniProtKB-UniRule"/>
</dbReference>
<name>A0AAJ0C8L4_9PEZI</name>
<feature type="binding site" evidence="8">
    <location>
        <position position="669"/>
    </location>
    <ligand>
        <name>Ca(2+)</name>
        <dbReference type="ChEBI" id="CHEBI:29108"/>
    </ligand>
</feature>
<dbReference type="GO" id="GO:0005576">
    <property type="term" value="C:extracellular region"/>
    <property type="evidence" value="ECO:0007669"/>
    <property type="project" value="UniProtKB-SubCell"/>
</dbReference>
<comment type="subcellular location">
    <subcellularLocation>
        <location evidence="1">Secreted</location>
        <location evidence="1">Extracellular space</location>
    </subcellularLocation>
</comment>
<organism evidence="12 13">
    <name type="scientific">Phialemonium atrogriseum</name>
    <dbReference type="NCBI Taxonomy" id="1093897"/>
    <lineage>
        <taxon>Eukaryota</taxon>
        <taxon>Fungi</taxon>
        <taxon>Dikarya</taxon>
        <taxon>Ascomycota</taxon>
        <taxon>Pezizomycotina</taxon>
        <taxon>Sordariomycetes</taxon>
        <taxon>Sordariomycetidae</taxon>
        <taxon>Cephalothecales</taxon>
        <taxon>Cephalothecaceae</taxon>
        <taxon>Phialemonium</taxon>
    </lineage>
</organism>